<proteinExistence type="inferred from homology"/>
<keyword evidence="4" id="KW-1185">Reference proteome</keyword>
<comment type="caution">
    <text evidence="3">The sequence shown here is derived from an EMBL/GenBank/DDBJ whole genome shotgun (WGS) entry which is preliminary data.</text>
</comment>
<dbReference type="Proteomes" id="UP001526201">
    <property type="component" value="Unassembled WGS sequence"/>
</dbReference>
<dbReference type="EMBL" id="JACKTY010000045">
    <property type="protein sequence ID" value="MCV7229592.1"/>
    <property type="molecule type" value="Genomic_DNA"/>
</dbReference>
<evidence type="ECO:0000313" key="4">
    <source>
        <dbReference type="Proteomes" id="UP001526201"/>
    </source>
</evidence>
<protein>
    <submittedName>
        <fullName evidence="3">Universal stress protein</fullName>
    </submittedName>
</protein>
<dbReference type="InterPro" id="IPR006016">
    <property type="entry name" value="UspA"/>
</dbReference>
<dbReference type="RefSeq" id="WP_264070849.1">
    <property type="nucleotide sequence ID" value="NZ_JACKTY010000045.1"/>
</dbReference>
<organism evidence="3 4">
    <name type="scientific">Mycolicibacterium komossense</name>
    <dbReference type="NCBI Taxonomy" id="1779"/>
    <lineage>
        <taxon>Bacteria</taxon>
        <taxon>Bacillati</taxon>
        <taxon>Actinomycetota</taxon>
        <taxon>Actinomycetes</taxon>
        <taxon>Mycobacteriales</taxon>
        <taxon>Mycobacteriaceae</taxon>
        <taxon>Mycolicibacterium</taxon>
    </lineage>
</organism>
<accession>A0ABT3CJF8</accession>
<dbReference type="Gene3D" id="3.40.50.620">
    <property type="entry name" value="HUPs"/>
    <property type="match status" value="2"/>
</dbReference>
<evidence type="ECO:0000313" key="3">
    <source>
        <dbReference type="EMBL" id="MCV7229592.1"/>
    </source>
</evidence>
<dbReference type="PANTHER" id="PTHR46268">
    <property type="entry name" value="STRESS RESPONSE PROTEIN NHAX"/>
    <property type="match status" value="1"/>
</dbReference>
<comment type="similarity">
    <text evidence="1">Belongs to the universal stress protein A family.</text>
</comment>
<dbReference type="SUPFAM" id="SSF52402">
    <property type="entry name" value="Adenine nucleotide alpha hydrolases-like"/>
    <property type="match status" value="2"/>
</dbReference>
<dbReference type="InterPro" id="IPR014729">
    <property type="entry name" value="Rossmann-like_a/b/a_fold"/>
</dbReference>
<dbReference type="PANTHER" id="PTHR46268:SF6">
    <property type="entry name" value="UNIVERSAL STRESS PROTEIN UP12"/>
    <property type="match status" value="1"/>
</dbReference>
<dbReference type="Pfam" id="PF00582">
    <property type="entry name" value="Usp"/>
    <property type="match status" value="2"/>
</dbReference>
<evidence type="ECO:0000259" key="2">
    <source>
        <dbReference type="Pfam" id="PF00582"/>
    </source>
</evidence>
<gene>
    <name evidence="3" type="ORF">H7J73_26640</name>
</gene>
<evidence type="ECO:0000256" key="1">
    <source>
        <dbReference type="ARBA" id="ARBA00008791"/>
    </source>
</evidence>
<feature type="domain" description="UspA" evidence="2">
    <location>
        <begin position="146"/>
        <end position="270"/>
    </location>
</feature>
<sequence>MPHTKRARPIIVGVDGSKEAIAAAIWAIDEALDRDTSLRLVYVIDAAETDHLEADYRRARLALHEARVAVEATGRPVQVRSAIVRGDPVEMLVEASRDAPLVCLGATGMRNSAPNGDGATGATIAEAAFGPVAIVRRGHIPSDKWVLAVLDESPVSQGVLRTALDEARRRQSPLLVLTSWQTQDLGLRAGGTDFRAELDRLLDNSDRNATDVRVSAERLSPNLTYLLAQTVDIDQLVIVGRNNPELITELIGPQARSLLGHTDCSVMVFRDDPNAESENSAYTVVRAR</sequence>
<name>A0ABT3CJF8_9MYCO</name>
<feature type="domain" description="UspA" evidence="2">
    <location>
        <begin position="8"/>
        <end position="136"/>
    </location>
</feature>
<reference evidence="3 4" key="1">
    <citation type="journal article" date="2022" name="BMC Genomics">
        <title>Comparative genome analysis of mycobacteria focusing on tRNA and non-coding RNA.</title>
        <authorList>
            <person name="Behra P.R.K."/>
            <person name="Pettersson B.M.F."/>
            <person name="Ramesh M."/>
            <person name="Das S."/>
            <person name="Dasgupta S."/>
            <person name="Kirsebom L.A."/>
        </authorList>
    </citation>
    <scope>NUCLEOTIDE SEQUENCE [LARGE SCALE GENOMIC DNA]</scope>
    <source>
        <strain evidence="3 4">DSM 44078</strain>
    </source>
</reference>